<feature type="transmembrane region" description="Helical" evidence="7">
    <location>
        <begin position="348"/>
        <end position="371"/>
    </location>
</feature>
<evidence type="ECO:0000256" key="6">
    <source>
        <dbReference type="ARBA" id="ARBA00023136"/>
    </source>
</evidence>
<feature type="transmembrane region" description="Helical" evidence="7">
    <location>
        <begin position="318"/>
        <end position="336"/>
    </location>
</feature>
<evidence type="ECO:0000256" key="7">
    <source>
        <dbReference type="SAM" id="Phobius"/>
    </source>
</evidence>
<name>A0AAV9RHK6_9TELE</name>
<proteinExistence type="predicted"/>
<evidence type="ECO:0000256" key="5">
    <source>
        <dbReference type="ARBA" id="ARBA00022989"/>
    </source>
</evidence>
<dbReference type="Pfam" id="PF01061">
    <property type="entry name" value="ABC2_membrane"/>
    <property type="match status" value="1"/>
</dbReference>
<evidence type="ECO:0000313" key="10">
    <source>
        <dbReference type="Proteomes" id="UP001311232"/>
    </source>
</evidence>
<comment type="caution">
    <text evidence="9">The sequence shown here is derived from an EMBL/GenBank/DDBJ whole genome shotgun (WGS) entry which is preliminary data.</text>
</comment>
<keyword evidence="2" id="KW-0813">Transport</keyword>
<dbReference type="PANTHER" id="PTHR48041:SF92">
    <property type="entry name" value="BROAD SUBSTRATE SPECIFICITY ATP-BINDING CASSETTE TRANSPORTER ABCG2"/>
    <property type="match status" value="1"/>
</dbReference>
<reference evidence="9 10" key="1">
    <citation type="submission" date="2021-06" db="EMBL/GenBank/DDBJ databases">
        <authorList>
            <person name="Palmer J.M."/>
        </authorList>
    </citation>
    <scope>NUCLEOTIDE SEQUENCE [LARGE SCALE GENOMIC DNA]</scope>
    <source>
        <strain evidence="9 10">MEX-2019</strain>
        <tissue evidence="9">Muscle</tissue>
    </source>
</reference>
<dbReference type="GO" id="GO:0005886">
    <property type="term" value="C:plasma membrane"/>
    <property type="evidence" value="ECO:0007669"/>
    <property type="project" value="UniProtKB-SubCell"/>
</dbReference>
<keyword evidence="4 7" id="KW-0812">Transmembrane</keyword>
<dbReference type="EMBL" id="JAHHUM010001808">
    <property type="protein sequence ID" value="KAK5608466.1"/>
    <property type="molecule type" value="Genomic_DNA"/>
</dbReference>
<keyword evidence="5 7" id="KW-1133">Transmembrane helix</keyword>
<dbReference type="InterPro" id="IPR013525">
    <property type="entry name" value="ABC2_TM"/>
</dbReference>
<feature type="transmembrane region" description="Helical" evidence="7">
    <location>
        <begin position="212"/>
        <end position="232"/>
    </location>
</feature>
<gene>
    <name evidence="9" type="ORF">CRENBAI_025015</name>
</gene>
<dbReference type="GO" id="GO:0032217">
    <property type="term" value="F:riboflavin transmembrane transporter activity"/>
    <property type="evidence" value="ECO:0007669"/>
    <property type="project" value="TreeGrafter"/>
</dbReference>
<protein>
    <recommendedName>
        <fullName evidence="8">ABC-2 type transporter transmembrane domain-containing protein</fullName>
    </recommendedName>
</protein>
<organism evidence="9 10">
    <name type="scientific">Crenichthys baileyi</name>
    <name type="common">White River springfish</name>
    <dbReference type="NCBI Taxonomy" id="28760"/>
    <lineage>
        <taxon>Eukaryota</taxon>
        <taxon>Metazoa</taxon>
        <taxon>Chordata</taxon>
        <taxon>Craniata</taxon>
        <taxon>Vertebrata</taxon>
        <taxon>Euteleostomi</taxon>
        <taxon>Actinopterygii</taxon>
        <taxon>Neopterygii</taxon>
        <taxon>Teleostei</taxon>
        <taxon>Neoteleostei</taxon>
        <taxon>Acanthomorphata</taxon>
        <taxon>Ovalentaria</taxon>
        <taxon>Atherinomorphae</taxon>
        <taxon>Cyprinodontiformes</taxon>
        <taxon>Goodeidae</taxon>
        <taxon>Crenichthys</taxon>
    </lineage>
</organism>
<dbReference type="GO" id="GO:0140359">
    <property type="term" value="F:ABC-type transporter activity"/>
    <property type="evidence" value="ECO:0007669"/>
    <property type="project" value="InterPro"/>
</dbReference>
<evidence type="ECO:0000313" key="9">
    <source>
        <dbReference type="EMBL" id="KAK5608466.1"/>
    </source>
</evidence>
<keyword evidence="10" id="KW-1185">Reference proteome</keyword>
<dbReference type="GO" id="GO:0015562">
    <property type="term" value="F:efflux transmembrane transporter activity"/>
    <property type="evidence" value="ECO:0007669"/>
    <property type="project" value="TreeGrafter"/>
</dbReference>
<feature type="transmembrane region" description="Helical" evidence="7">
    <location>
        <begin position="455"/>
        <end position="473"/>
    </location>
</feature>
<dbReference type="InterPro" id="IPR050352">
    <property type="entry name" value="ABCG_transporters"/>
</dbReference>
<evidence type="ECO:0000256" key="1">
    <source>
        <dbReference type="ARBA" id="ARBA00004651"/>
    </source>
</evidence>
<dbReference type="Proteomes" id="UP001311232">
    <property type="component" value="Unassembled WGS sequence"/>
</dbReference>
<evidence type="ECO:0000256" key="2">
    <source>
        <dbReference type="ARBA" id="ARBA00022448"/>
    </source>
</evidence>
<sequence length="480" mass="54575">MPEAEDTCPEMLKVLDIAFPFQGRHSHLSPSNPIFCIFFSHNYYLHVFFHSIHKSPLCSSFCLAVPVSASFYRSLPPVSSSVPLSLKPYNVIPQSIQWGVLQPCGVLGMVSLAIWFLYHQSKSCVLGLHQDLTFEDLASTRQNIEKHLVEEYRNSSYCSDAQAELRLILQNKECKSQMRSHSITYNSSFLHQLRWVFQRTFQNLMLTPQTSVAQVGVNVFLALIVGVIFFAVQDDQSGLQNRMGALFFITTNQCFSTVSAAELFITERNLFVHEYISGYYRVSVYFLSKILCELIMRTITSVIFSVVVYFLIGLKSTVEAFLIFTFTVTLVAYTATAMTMAISADQSIVALANIFMTITFVFMMIFSGLLVNLPSIVDWLAWLKYFSIPRYGFAALKINEFVGLTFCEEPVIRTANMSDIMIDRGVSSAGQMCTGEQYLDYLGIKYSSWGLWENHVALTVMMVVFLLIAYLKLRYIRKFT</sequence>
<accession>A0AAV9RHK6</accession>
<feature type="transmembrane region" description="Helical" evidence="7">
    <location>
        <begin position="286"/>
        <end position="312"/>
    </location>
</feature>
<evidence type="ECO:0000256" key="4">
    <source>
        <dbReference type="ARBA" id="ARBA00022692"/>
    </source>
</evidence>
<evidence type="ECO:0000259" key="8">
    <source>
        <dbReference type="Pfam" id="PF01061"/>
    </source>
</evidence>
<keyword evidence="3" id="KW-1003">Cell membrane</keyword>
<evidence type="ECO:0000256" key="3">
    <source>
        <dbReference type="ARBA" id="ARBA00022475"/>
    </source>
</evidence>
<comment type="subcellular location">
    <subcellularLocation>
        <location evidence="1">Cell membrane</location>
        <topology evidence="1">Multi-pass membrane protein</topology>
    </subcellularLocation>
</comment>
<keyword evidence="6 7" id="KW-0472">Membrane</keyword>
<dbReference type="AlphaFoldDB" id="A0AAV9RHK6"/>
<dbReference type="PANTHER" id="PTHR48041">
    <property type="entry name" value="ABC TRANSPORTER G FAMILY MEMBER 28"/>
    <property type="match status" value="1"/>
</dbReference>
<feature type="domain" description="ABC-2 type transporter transmembrane" evidence="8">
    <location>
        <begin position="192"/>
        <end position="401"/>
    </location>
</feature>